<reference evidence="3" key="2">
    <citation type="submission" date="2016-01" db="EMBL/GenBank/DDBJ databases">
        <title>Six Aerococcus type strain genome sequencing and assembly using PacBio and Illumina Hiseq.</title>
        <authorList>
            <person name="Carkaci D."/>
            <person name="Dargis R."/>
            <person name="Nielsen X.C."/>
            <person name="Skovgaard O."/>
            <person name="Fuursted K."/>
            <person name="Christensen J.J."/>
        </authorList>
    </citation>
    <scope>NUCLEOTIDE SEQUENCE [LARGE SCALE GENOMIC DNA]</scope>
    <source>
        <strain evidence="3">CCUG43001</strain>
    </source>
</reference>
<reference evidence="2 4" key="3">
    <citation type="submission" date="2017-12" db="EMBL/GenBank/DDBJ databases">
        <title>Phylogenetic diversity of female urinary microbiome.</title>
        <authorList>
            <person name="Thomas-White K."/>
            <person name="Wolfe A.J."/>
        </authorList>
    </citation>
    <scope>NUCLEOTIDE SEQUENCE [LARGE SCALE GENOMIC DNA]</scope>
    <source>
        <strain evidence="2 4">UMB0139</strain>
    </source>
</reference>
<dbReference type="EMBL" id="CP014160">
    <property type="protein sequence ID" value="AMB94531.1"/>
    <property type="molecule type" value="Genomic_DNA"/>
</dbReference>
<dbReference type="GeneID" id="92903830"/>
<accession>A0A0X8FBZ6</accession>
<organism evidence="1 3">
    <name type="scientific">Aerococcus sanguinicola</name>
    <dbReference type="NCBI Taxonomy" id="119206"/>
    <lineage>
        <taxon>Bacteria</taxon>
        <taxon>Bacillati</taxon>
        <taxon>Bacillota</taxon>
        <taxon>Bacilli</taxon>
        <taxon>Lactobacillales</taxon>
        <taxon>Aerococcaceae</taxon>
        <taxon>Aerococcus</taxon>
    </lineage>
</organism>
<sequence length="91" mass="10800">MIDLKKLEQIANEMDIEIRTDLKPGFYSQDKYASYSSIFSINMEGIYSYKTKIQENENDNIQKKSKKRLYFETFNYKSNAYQEIQNLSCAV</sequence>
<dbReference type="KEGG" id="asan:AWM72_07095"/>
<keyword evidence="3" id="KW-1185">Reference proteome</keyword>
<gene>
    <name evidence="1" type="ORF">AWM72_07095</name>
    <name evidence="2" type="ORF">CYJ28_02660</name>
</gene>
<evidence type="ECO:0000313" key="3">
    <source>
        <dbReference type="Proteomes" id="UP000069912"/>
    </source>
</evidence>
<dbReference type="Proteomes" id="UP000069912">
    <property type="component" value="Chromosome"/>
</dbReference>
<dbReference type="Proteomes" id="UP000234239">
    <property type="component" value="Unassembled WGS sequence"/>
</dbReference>
<dbReference type="EMBL" id="PKGY01000001">
    <property type="protein sequence ID" value="PKZ23473.1"/>
    <property type="molecule type" value="Genomic_DNA"/>
</dbReference>
<dbReference type="RefSeq" id="WP_067975422.1">
    <property type="nucleotide sequence ID" value="NZ_CAJHKM010000002.1"/>
</dbReference>
<evidence type="ECO:0000313" key="1">
    <source>
        <dbReference type="EMBL" id="AMB94531.1"/>
    </source>
</evidence>
<dbReference type="AlphaFoldDB" id="A0A0X8FBZ6"/>
<proteinExistence type="predicted"/>
<name>A0A0X8FBZ6_9LACT</name>
<evidence type="ECO:0000313" key="2">
    <source>
        <dbReference type="EMBL" id="PKZ23473.1"/>
    </source>
</evidence>
<reference evidence="1 3" key="1">
    <citation type="journal article" date="2016" name="Genome Announc.">
        <title>Complete Genome Sequences of Aerococcus christensenii CCUG 28831T, Aerococcus sanguinicola CCUG 43001T, Aerococcus urinae CCUG 36881T, Aerococcus urinaeequi CCUG 28094T, Aerococcus urinaehominis CCUG 42038 BT, and Aerococcus viridans CCUG 4311T.</title>
        <authorList>
            <person name="Carkaci D."/>
            <person name="Dargis R."/>
            <person name="Nielsen X.C."/>
            <person name="Skovgaard O."/>
            <person name="Fuursted K."/>
            <person name="Christensen J.J."/>
        </authorList>
    </citation>
    <scope>NUCLEOTIDE SEQUENCE [LARGE SCALE GENOMIC DNA]</scope>
    <source>
        <strain evidence="1 3">CCUG43001</strain>
    </source>
</reference>
<evidence type="ECO:0000313" key="4">
    <source>
        <dbReference type="Proteomes" id="UP000234239"/>
    </source>
</evidence>
<protein>
    <submittedName>
        <fullName evidence="1">Uncharacterized protein</fullName>
    </submittedName>
</protein>